<evidence type="ECO:0000313" key="2">
    <source>
        <dbReference type="EMBL" id="RMI37714.1"/>
    </source>
</evidence>
<keyword evidence="3" id="KW-1185">Reference proteome</keyword>
<evidence type="ECO:0000313" key="3">
    <source>
        <dbReference type="Proteomes" id="UP000282674"/>
    </source>
</evidence>
<dbReference type="PANTHER" id="PTHR46577">
    <property type="entry name" value="HTH-TYPE TRANSCRIPTIONAL REGULATORY PROTEIN GABR"/>
    <property type="match status" value="1"/>
</dbReference>
<evidence type="ECO:0000259" key="1">
    <source>
        <dbReference type="Pfam" id="PF00155"/>
    </source>
</evidence>
<dbReference type="AlphaFoldDB" id="A0A3M2LJS8"/>
<proteinExistence type="predicted"/>
<dbReference type="Gene3D" id="3.90.1150.10">
    <property type="entry name" value="Aspartate Aminotransferase, domain 1"/>
    <property type="match status" value="1"/>
</dbReference>
<feature type="domain" description="Aminotransferase class I/classII large" evidence="1">
    <location>
        <begin position="2"/>
        <end position="303"/>
    </location>
</feature>
<dbReference type="InterPro" id="IPR015422">
    <property type="entry name" value="PyrdxlP-dep_Trfase_small"/>
</dbReference>
<dbReference type="OrthoDB" id="3564840at2"/>
<accession>A0A3M2LJS8</accession>
<protein>
    <submittedName>
        <fullName evidence="2">Aminotransferase class I/II-fold pyridoxal phosphate-dependent enzyme</fullName>
    </submittedName>
</protein>
<dbReference type="InterPro" id="IPR015421">
    <property type="entry name" value="PyrdxlP-dep_Trfase_major"/>
</dbReference>
<sequence length="317" mass="32519">SGTAAARREGAALLGVTDPEAVLFAANGRQAVAGAVAALVPPGGRLGVEPLTYPVVKGLLARIGVVAVPIAADEHGPRPDALAEAHRRAPLKAVYLQPTLHNPTGLTVPPERRAALAETLEAARVPLVEDRIWSFLADEPPLAELLPGRTIIVDGLSKRVSPGLTLGLLAAPQGLRGPVASALRGGAWQPTGYALEAATGWLADGTVAALAAAKRRDAASRRDLALERLGGFAVSAAPRSFFCWWELPSPWRAEAFAGAAARLGITVTPGAVFATAPDATPAAVRLGLASPPHGELARALDALADLARRGPDAAHRG</sequence>
<dbReference type="CDD" id="cd00609">
    <property type="entry name" value="AAT_like"/>
    <property type="match status" value="1"/>
</dbReference>
<name>A0A3M2LJS8_9ACTN</name>
<dbReference type="RefSeq" id="WP_122198753.1">
    <property type="nucleotide sequence ID" value="NZ_RFFG01000100.1"/>
</dbReference>
<reference evidence="2 3" key="1">
    <citation type="submission" date="2018-10" db="EMBL/GenBank/DDBJ databases">
        <title>Isolation from soil.</title>
        <authorList>
            <person name="Hu J."/>
        </authorList>
    </citation>
    <scope>NUCLEOTIDE SEQUENCE [LARGE SCALE GENOMIC DNA]</scope>
    <source>
        <strain evidence="2 3">NEAU-Ht49</strain>
    </source>
</reference>
<dbReference type="Proteomes" id="UP000282674">
    <property type="component" value="Unassembled WGS sequence"/>
</dbReference>
<organism evidence="2 3">
    <name type="scientific">Actinomadura harenae</name>
    <dbReference type="NCBI Taxonomy" id="2483351"/>
    <lineage>
        <taxon>Bacteria</taxon>
        <taxon>Bacillati</taxon>
        <taxon>Actinomycetota</taxon>
        <taxon>Actinomycetes</taxon>
        <taxon>Streptosporangiales</taxon>
        <taxon>Thermomonosporaceae</taxon>
        <taxon>Actinomadura</taxon>
    </lineage>
</organism>
<dbReference type="EMBL" id="RFFG01000100">
    <property type="protein sequence ID" value="RMI37714.1"/>
    <property type="molecule type" value="Genomic_DNA"/>
</dbReference>
<dbReference type="PANTHER" id="PTHR46577:SF1">
    <property type="entry name" value="HTH-TYPE TRANSCRIPTIONAL REGULATORY PROTEIN GABR"/>
    <property type="match status" value="1"/>
</dbReference>
<dbReference type="SUPFAM" id="SSF53383">
    <property type="entry name" value="PLP-dependent transferases"/>
    <property type="match status" value="1"/>
</dbReference>
<dbReference type="InterPro" id="IPR051446">
    <property type="entry name" value="HTH_trans_reg/aminotransferase"/>
</dbReference>
<comment type="caution">
    <text evidence="2">The sequence shown here is derived from an EMBL/GenBank/DDBJ whole genome shotgun (WGS) entry which is preliminary data.</text>
</comment>
<dbReference type="InterPro" id="IPR015424">
    <property type="entry name" value="PyrdxlP-dep_Trfase"/>
</dbReference>
<dbReference type="Gene3D" id="3.40.640.10">
    <property type="entry name" value="Type I PLP-dependent aspartate aminotransferase-like (Major domain)"/>
    <property type="match status" value="1"/>
</dbReference>
<dbReference type="GO" id="GO:0008483">
    <property type="term" value="F:transaminase activity"/>
    <property type="evidence" value="ECO:0007669"/>
    <property type="project" value="UniProtKB-KW"/>
</dbReference>
<feature type="non-terminal residue" evidence="2">
    <location>
        <position position="1"/>
    </location>
</feature>
<gene>
    <name evidence="2" type="ORF">EBO15_34950</name>
</gene>
<keyword evidence="2" id="KW-0032">Aminotransferase</keyword>
<keyword evidence="2" id="KW-0808">Transferase</keyword>
<dbReference type="GO" id="GO:0030170">
    <property type="term" value="F:pyridoxal phosphate binding"/>
    <property type="evidence" value="ECO:0007669"/>
    <property type="project" value="InterPro"/>
</dbReference>
<dbReference type="Pfam" id="PF00155">
    <property type="entry name" value="Aminotran_1_2"/>
    <property type="match status" value="1"/>
</dbReference>
<dbReference type="InterPro" id="IPR004839">
    <property type="entry name" value="Aminotransferase_I/II_large"/>
</dbReference>